<evidence type="ECO:0000313" key="3">
    <source>
        <dbReference type="EMBL" id="QIW98279.1"/>
    </source>
</evidence>
<feature type="compositionally biased region" description="Low complexity" evidence="1">
    <location>
        <begin position="151"/>
        <end position="177"/>
    </location>
</feature>
<name>A0A6H0XV06_9PEZI</name>
<feature type="region of interest" description="Disordered" evidence="1">
    <location>
        <begin position="151"/>
        <end position="179"/>
    </location>
</feature>
<reference evidence="3 4" key="1">
    <citation type="journal article" date="2016" name="Sci. Rep.">
        <title>Peltaster fructicola genome reveals evolution from an invasive phytopathogen to an ectophytic parasite.</title>
        <authorList>
            <person name="Xu C."/>
            <person name="Chen H."/>
            <person name="Gleason M.L."/>
            <person name="Xu J.R."/>
            <person name="Liu H."/>
            <person name="Zhang R."/>
            <person name="Sun G."/>
        </authorList>
    </citation>
    <scope>NUCLEOTIDE SEQUENCE [LARGE SCALE GENOMIC DNA]</scope>
    <source>
        <strain evidence="3 4">LNHT1506</strain>
    </source>
</reference>
<evidence type="ECO:0000256" key="2">
    <source>
        <dbReference type="SAM" id="Phobius"/>
    </source>
</evidence>
<feature type="transmembrane region" description="Helical" evidence="2">
    <location>
        <begin position="127"/>
        <end position="150"/>
    </location>
</feature>
<keyword evidence="2" id="KW-0472">Membrane</keyword>
<dbReference type="AlphaFoldDB" id="A0A6H0XV06"/>
<evidence type="ECO:0000313" key="4">
    <source>
        <dbReference type="Proteomes" id="UP000503462"/>
    </source>
</evidence>
<keyword evidence="4" id="KW-1185">Reference proteome</keyword>
<evidence type="ECO:0008006" key="5">
    <source>
        <dbReference type="Google" id="ProtNLM"/>
    </source>
</evidence>
<feature type="compositionally biased region" description="Polar residues" evidence="1">
    <location>
        <begin position="27"/>
        <end position="38"/>
    </location>
</feature>
<organism evidence="3 4">
    <name type="scientific">Peltaster fructicola</name>
    <dbReference type="NCBI Taxonomy" id="286661"/>
    <lineage>
        <taxon>Eukaryota</taxon>
        <taxon>Fungi</taxon>
        <taxon>Dikarya</taxon>
        <taxon>Ascomycota</taxon>
        <taxon>Pezizomycotina</taxon>
        <taxon>Dothideomycetes</taxon>
        <taxon>Dothideomycetes incertae sedis</taxon>
        <taxon>Peltaster</taxon>
    </lineage>
</organism>
<keyword evidence="2" id="KW-1133">Transmembrane helix</keyword>
<dbReference type="Proteomes" id="UP000503462">
    <property type="component" value="Chromosome 2"/>
</dbReference>
<accession>A0A6H0XV06</accession>
<gene>
    <name evidence="3" type="ORF">AMS68_003797</name>
</gene>
<feature type="region of interest" description="Disordered" evidence="1">
    <location>
        <begin position="71"/>
        <end position="100"/>
    </location>
</feature>
<protein>
    <recommendedName>
        <fullName evidence="5">Tat pathway signal sequence</fullName>
    </recommendedName>
</protein>
<dbReference type="OrthoDB" id="5296155at2759"/>
<sequence length="394" mass="41782">MAIFKPTPHPSQDPTSSLRLPAMKRISLSSSQRLSTITEGKDMPPPTVPLRSILRPSTRNQASVPMAEHPAFRPSQDTFSSGPPAYGVHGSSIADSEDLTAPVEGDKLAQLRRGGPQRKSRGGCGRLLIIAAIALIVIGLAVGLGVGLTVGRRSSSSSSDDSSSTARNSSTGSSSPSFPLGERSFVTALRVQQKDCTSKAATWRCSPEVLFSTNNTTSLMAFNWIISNTSAQYATQSSGSTSTTGMPANLSISTTNPFDSVTFSDRDLTYIADSSNSSSARYVFNFTTSLAIAPNPPITSNGQASKCFFNSTVVSGSIYLNSARTYPDVTLQNSTSVGGFEQWPYAVEFSQVSPGGDNIPDCYETVNGVVGSRIVNGFTVEPVSNQCICDYRNF</sequence>
<proteinExistence type="predicted"/>
<evidence type="ECO:0000256" key="1">
    <source>
        <dbReference type="SAM" id="MobiDB-lite"/>
    </source>
</evidence>
<feature type="region of interest" description="Disordered" evidence="1">
    <location>
        <begin position="1"/>
        <end position="50"/>
    </location>
</feature>
<keyword evidence="2" id="KW-0812">Transmembrane</keyword>
<dbReference type="EMBL" id="CP051140">
    <property type="protein sequence ID" value="QIW98279.1"/>
    <property type="molecule type" value="Genomic_DNA"/>
</dbReference>